<dbReference type="PIRSF" id="PIRSF036365">
    <property type="entry name" value="Astacin_nematoda"/>
    <property type="match status" value="1"/>
</dbReference>
<evidence type="ECO:0000259" key="18">
    <source>
        <dbReference type="PROSITE" id="PS51864"/>
    </source>
</evidence>
<keyword evidence="9 15" id="KW-0482">Metalloprotease</keyword>
<evidence type="ECO:0000256" key="1">
    <source>
        <dbReference type="ARBA" id="ARBA00004613"/>
    </source>
</evidence>
<organism evidence="19 20">
    <name type="scientific">Mesorhabditis belari</name>
    <dbReference type="NCBI Taxonomy" id="2138241"/>
    <lineage>
        <taxon>Eukaryota</taxon>
        <taxon>Metazoa</taxon>
        <taxon>Ecdysozoa</taxon>
        <taxon>Nematoda</taxon>
        <taxon>Chromadorea</taxon>
        <taxon>Rhabditida</taxon>
        <taxon>Rhabditina</taxon>
        <taxon>Rhabditomorpha</taxon>
        <taxon>Rhabditoidea</taxon>
        <taxon>Rhabditidae</taxon>
        <taxon>Mesorhabditinae</taxon>
        <taxon>Mesorhabditis</taxon>
    </lineage>
</organism>
<feature type="signal peptide" evidence="13 16">
    <location>
        <begin position="1"/>
        <end position="22"/>
    </location>
</feature>
<dbReference type="PROSITE" id="PS51864">
    <property type="entry name" value="ASTACIN"/>
    <property type="match status" value="1"/>
</dbReference>
<accession>A0AAF3FAH4</accession>
<dbReference type="InterPro" id="IPR024079">
    <property type="entry name" value="MetalloPept_cat_dom_sf"/>
</dbReference>
<keyword evidence="10" id="KW-0865">Zymogen</keyword>
<feature type="binding site" evidence="15">
    <location>
        <position position="257"/>
    </location>
    <ligand>
        <name>Zn(2+)</name>
        <dbReference type="ChEBI" id="CHEBI:29105"/>
        <note>catalytic</note>
    </ligand>
</feature>
<name>A0AAF3FAH4_9BILA</name>
<dbReference type="Gene3D" id="2.60.120.290">
    <property type="entry name" value="Spermadhesin, CUB domain"/>
    <property type="match status" value="1"/>
</dbReference>
<dbReference type="PANTHER" id="PTHR10127">
    <property type="entry name" value="DISCOIDIN, CUB, EGF, LAMININ , AND ZINC METALLOPROTEASE DOMAIN CONTAINING"/>
    <property type="match status" value="1"/>
</dbReference>
<evidence type="ECO:0000256" key="3">
    <source>
        <dbReference type="ARBA" id="ARBA00022536"/>
    </source>
</evidence>
<dbReference type="InterPro" id="IPR035914">
    <property type="entry name" value="Sperma_CUB_dom_sf"/>
</dbReference>
<comment type="cofactor">
    <cofactor evidence="15 16">
        <name>Zn(2+)</name>
        <dbReference type="ChEBI" id="CHEBI:29105"/>
    </cofactor>
    <text evidence="15 16">Binds 1 zinc ion per subunit.</text>
</comment>
<comment type="subcellular location">
    <subcellularLocation>
        <location evidence="1 13">Secreted</location>
    </subcellularLocation>
</comment>
<keyword evidence="5 15" id="KW-0479">Metal-binding</keyword>
<evidence type="ECO:0000256" key="12">
    <source>
        <dbReference type="ARBA" id="ARBA00023180"/>
    </source>
</evidence>
<keyword evidence="12" id="KW-0325">Glycoprotein</keyword>
<dbReference type="GO" id="GO:0004222">
    <property type="term" value="F:metalloendopeptidase activity"/>
    <property type="evidence" value="ECO:0007669"/>
    <property type="project" value="UniProtKB-UniRule"/>
</dbReference>
<evidence type="ECO:0000256" key="5">
    <source>
        <dbReference type="ARBA" id="ARBA00022723"/>
    </source>
</evidence>
<dbReference type="SMART" id="SM00042">
    <property type="entry name" value="CUB"/>
    <property type="match status" value="1"/>
</dbReference>
<dbReference type="InterPro" id="IPR000742">
    <property type="entry name" value="EGF"/>
</dbReference>
<protein>
    <recommendedName>
        <fullName evidence="13">Zinc metalloproteinase</fullName>
    </recommendedName>
</protein>
<dbReference type="AlphaFoldDB" id="A0AAF3FAH4"/>
<evidence type="ECO:0000256" key="4">
    <source>
        <dbReference type="ARBA" id="ARBA00022670"/>
    </source>
</evidence>
<dbReference type="PROSITE" id="PS01186">
    <property type="entry name" value="EGF_2"/>
    <property type="match status" value="1"/>
</dbReference>
<keyword evidence="4 15" id="KW-0645">Protease</keyword>
<keyword evidence="7 15" id="KW-0378">Hydrolase</keyword>
<evidence type="ECO:0000256" key="6">
    <source>
        <dbReference type="ARBA" id="ARBA00022729"/>
    </source>
</evidence>
<dbReference type="InterPro" id="IPR034035">
    <property type="entry name" value="Astacin-like_dom"/>
</dbReference>
<evidence type="ECO:0000313" key="19">
    <source>
        <dbReference type="Proteomes" id="UP000887575"/>
    </source>
</evidence>
<evidence type="ECO:0000256" key="13">
    <source>
        <dbReference type="PIRNR" id="PIRNR036365"/>
    </source>
</evidence>
<evidence type="ECO:0000313" key="20">
    <source>
        <dbReference type="WBParaSite" id="MBELARI_LOCUS3879"/>
    </source>
</evidence>
<dbReference type="Pfam" id="PF01400">
    <property type="entry name" value="Astacin"/>
    <property type="match status" value="1"/>
</dbReference>
<dbReference type="GO" id="GO:0018996">
    <property type="term" value="P:molting cycle, collagen and cuticulin-based cuticle"/>
    <property type="evidence" value="ECO:0007669"/>
    <property type="project" value="InterPro"/>
</dbReference>
<dbReference type="CDD" id="cd04280">
    <property type="entry name" value="ZnMc_astacin_like"/>
    <property type="match status" value="1"/>
</dbReference>
<evidence type="ECO:0000256" key="8">
    <source>
        <dbReference type="ARBA" id="ARBA00022833"/>
    </source>
</evidence>
<feature type="domain" description="Peptidase M12A" evidence="18">
    <location>
        <begin position="160"/>
        <end position="360"/>
    </location>
</feature>
<feature type="active site" evidence="15">
    <location>
        <position position="258"/>
    </location>
</feature>
<sequence>MQLCTIVLLAVLLLVAVFFVEARPGVRRGGPRRSRWGSMTANDVENFKKSLGRTNLERFHNALVRHRADIDQEIDEQTKDFNEKIKQVRTKTRSKSWHKLGDSVAEVNENVGVAENLYKGDMALINEQIDLLLGEYVDESDASGSNKTIENPIHNRFRRQAYRPTKYPVTLWGMGSSTPIFYYQFDSSLSPAAKLVAEIAITYWRNYTCINFLESSTAVNRTRFFKGSGCYSYIGMIGGVQDLSLGNGCESVGTALHEIGHALGFFHTQSRNDRDTYITINYNNIPQDWLGQFRKETTATNFNYGMPYDYGSVMQYGGASVSPDGSTTMLAKAPQYQDTMGSDFASFYDLSMMNEHYKCTAKCTTGAVCLNGGIRNSRNCASCLCPSGWGGTTCNTRASGCGETLIATSTVQSLTISVGDGRNVENPNFAKCNYIIAAPTGKKVEIVLQTLSNQQCFEGCIYTGIEIKGISDHRFTGMRYCCPDDAKTKIISEGNQVPVIAFNRFSKSAVTLTYRYVEATIPSTLTTGNIVATKPTY</sequence>
<dbReference type="SUPFAM" id="SSF55486">
    <property type="entry name" value="Metalloproteases ('zincins'), catalytic domain"/>
    <property type="match status" value="1"/>
</dbReference>
<evidence type="ECO:0000256" key="11">
    <source>
        <dbReference type="ARBA" id="ARBA00023157"/>
    </source>
</evidence>
<proteinExistence type="predicted"/>
<dbReference type="PROSITE" id="PS00022">
    <property type="entry name" value="EGF_1"/>
    <property type="match status" value="1"/>
</dbReference>
<dbReference type="Proteomes" id="UP000887575">
    <property type="component" value="Unassembled WGS sequence"/>
</dbReference>
<feature type="binding site" evidence="15">
    <location>
        <position position="267"/>
    </location>
    <ligand>
        <name>Zn(2+)</name>
        <dbReference type="ChEBI" id="CHEBI:29105"/>
        <note>catalytic</note>
    </ligand>
</feature>
<dbReference type="InterPro" id="IPR000859">
    <property type="entry name" value="CUB_dom"/>
</dbReference>
<keyword evidence="19" id="KW-1185">Reference proteome</keyword>
<feature type="domain" description="CUB" evidence="17">
    <location>
        <begin position="401"/>
        <end position="524"/>
    </location>
</feature>
<evidence type="ECO:0000256" key="9">
    <source>
        <dbReference type="ARBA" id="ARBA00023049"/>
    </source>
</evidence>
<keyword evidence="11" id="KW-1015">Disulfide bond</keyword>
<evidence type="ECO:0000256" key="7">
    <source>
        <dbReference type="ARBA" id="ARBA00022801"/>
    </source>
</evidence>
<dbReference type="WBParaSite" id="MBELARI_LOCUS3879">
    <property type="protein sequence ID" value="MBELARI_LOCUS3879"/>
    <property type="gene ID" value="MBELARI_LOCUS3879"/>
</dbReference>
<keyword evidence="3" id="KW-0245">EGF-like domain</keyword>
<evidence type="ECO:0000256" key="14">
    <source>
        <dbReference type="PROSITE-ProRule" id="PRU00059"/>
    </source>
</evidence>
<keyword evidence="2 13" id="KW-0964">Secreted</keyword>
<dbReference type="Gene3D" id="3.40.390.10">
    <property type="entry name" value="Collagenase (Catalytic Domain)"/>
    <property type="match status" value="1"/>
</dbReference>
<dbReference type="SUPFAM" id="SSF49854">
    <property type="entry name" value="Spermadhesin, CUB domain"/>
    <property type="match status" value="1"/>
</dbReference>
<reference evidence="20" key="1">
    <citation type="submission" date="2024-02" db="UniProtKB">
        <authorList>
            <consortium name="WormBaseParasite"/>
        </authorList>
    </citation>
    <scope>IDENTIFICATION</scope>
</reference>
<dbReference type="GO" id="GO:0005576">
    <property type="term" value="C:extracellular region"/>
    <property type="evidence" value="ECO:0007669"/>
    <property type="project" value="UniProtKB-SubCell"/>
</dbReference>
<dbReference type="SMART" id="SM00235">
    <property type="entry name" value="ZnMc"/>
    <property type="match status" value="1"/>
</dbReference>
<dbReference type="PRINTS" id="PR00480">
    <property type="entry name" value="ASTACIN"/>
</dbReference>
<keyword evidence="8 15" id="KW-0862">Zinc</keyword>
<evidence type="ECO:0000256" key="16">
    <source>
        <dbReference type="RuleBase" id="RU361183"/>
    </source>
</evidence>
<dbReference type="PROSITE" id="PS01180">
    <property type="entry name" value="CUB"/>
    <property type="match status" value="1"/>
</dbReference>
<evidence type="ECO:0000259" key="17">
    <source>
        <dbReference type="PROSITE" id="PS01180"/>
    </source>
</evidence>
<keyword evidence="6 13" id="KW-0732">Signal</keyword>
<feature type="binding site" evidence="15">
    <location>
        <position position="261"/>
    </location>
    <ligand>
        <name>Zn(2+)</name>
        <dbReference type="ChEBI" id="CHEBI:29105"/>
        <note>catalytic</note>
    </ligand>
</feature>
<dbReference type="GO" id="GO:0008270">
    <property type="term" value="F:zinc ion binding"/>
    <property type="evidence" value="ECO:0007669"/>
    <property type="project" value="UniProtKB-UniRule"/>
</dbReference>
<evidence type="ECO:0000256" key="2">
    <source>
        <dbReference type="ARBA" id="ARBA00022525"/>
    </source>
</evidence>
<dbReference type="InterPro" id="IPR001506">
    <property type="entry name" value="Peptidase_M12A"/>
</dbReference>
<feature type="chain" id="PRO_5041781530" description="Zinc metalloproteinase" evidence="13 16">
    <location>
        <begin position="23"/>
        <end position="537"/>
    </location>
</feature>
<dbReference type="InterPro" id="IPR006026">
    <property type="entry name" value="Peptidase_Metallo"/>
</dbReference>
<evidence type="ECO:0000256" key="10">
    <source>
        <dbReference type="ARBA" id="ARBA00023145"/>
    </source>
</evidence>
<dbReference type="PANTHER" id="PTHR10127:SF793">
    <property type="entry name" value="ZINC METALLOPROTEINASE NAS-31"/>
    <property type="match status" value="1"/>
</dbReference>
<dbReference type="InterPro" id="IPR017050">
    <property type="entry name" value="Metallopeptidase_nem"/>
</dbReference>
<evidence type="ECO:0000256" key="15">
    <source>
        <dbReference type="PROSITE-ProRule" id="PRU01211"/>
    </source>
</evidence>
<dbReference type="GO" id="GO:0006508">
    <property type="term" value="P:proteolysis"/>
    <property type="evidence" value="ECO:0007669"/>
    <property type="project" value="UniProtKB-KW"/>
</dbReference>
<comment type="caution">
    <text evidence="14">Lacks conserved residue(s) required for the propagation of feature annotation.</text>
</comment>